<proteinExistence type="predicted"/>
<reference evidence="2 3" key="1">
    <citation type="submission" date="2024-09" db="EMBL/GenBank/DDBJ databases">
        <title>Rethinking Asexuality: The Enigmatic Case of Functional Sexual Genes in Lepraria (Stereocaulaceae).</title>
        <authorList>
            <person name="Doellman M."/>
            <person name="Sun Y."/>
            <person name="Barcenas-Pena A."/>
            <person name="Lumbsch H.T."/>
            <person name="Grewe F."/>
        </authorList>
    </citation>
    <scope>NUCLEOTIDE SEQUENCE [LARGE SCALE GENOMIC DNA]</scope>
    <source>
        <strain evidence="2 3">Grewe 0041</strain>
    </source>
</reference>
<name>A0ABR4BDS6_9LECA</name>
<keyword evidence="3" id="KW-1185">Reference proteome</keyword>
<gene>
    <name evidence="2" type="ORF">ABVK25_003834</name>
</gene>
<evidence type="ECO:0000259" key="1">
    <source>
        <dbReference type="Pfam" id="PF12697"/>
    </source>
</evidence>
<comment type="caution">
    <text evidence="2">The sequence shown here is derived from an EMBL/GenBank/DDBJ whole genome shotgun (WGS) entry which is preliminary data.</text>
</comment>
<dbReference type="Gene3D" id="3.40.50.1820">
    <property type="entry name" value="alpha/beta hydrolase"/>
    <property type="match status" value="1"/>
</dbReference>
<sequence length="348" mass="38323">MADISLPIQSNTTEPQPAVAIPKEITSQNTTLAHKPSASINYSFARGSGKDPILVVFLNGLMTDKVTWIPVIAGIIRRRIGTAAGFPSMLAYDRYGQGMSDDRDPGDYGKDKGHGHDCQDAAEDLHYLIERVAEKEMGMKPEQLKIVLVANSIGCAIARLYSQSHPVADFPIAGFLFLDSIMANSDFNFWPDPDAPGFSRDELPDDVSVEILREQRAKFAVIFHPNAINKEGLSRRNLAQLLPHSSSPMLGKEGDRPWLTVVGHDFEAFAQESLQTMGTPVSLTMKYSNPIWHNYNKGLAQLTVKTKSKGPFQAKECGHFIQRDGPVIVVDETLELVDKIALQYSAGQ</sequence>
<protein>
    <recommendedName>
        <fullName evidence="1">AB hydrolase-1 domain-containing protein</fullName>
    </recommendedName>
</protein>
<dbReference type="SUPFAM" id="SSF53474">
    <property type="entry name" value="alpha/beta-Hydrolases"/>
    <property type="match status" value="1"/>
</dbReference>
<dbReference type="Proteomes" id="UP001590951">
    <property type="component" value="Unassembled WGS sequence"/>
</dbReference>
<dbReference type="EMBL" id="JBHFEH010000010">
    <property type="protein sequence ID" value="KAL2055592.1"/>
    <property type="molecule type" value="Genomic_DNA"/>
</dbReference>
<evidence type="ECO:0000313" key="2">
    <source>
        <dbReference type="EMBL" id="KAL2055592.1"/>
    </source>
</evidence>
<accession>A0ABR4BDS6</accession>
<evidence type="ECO:0000313" key="3">
    <source>
        <dbReference type="Proteomes" id="UP001590951"/>
    </source>
</evidence>
<dbReference type="InterPro" id="IPR029058">
    <property type="entry name" value="AB_hydrolase_fold"/>
</dbReference>
<dbReference type="InterPro" id="IPR000073">
    <property type="entry name" value="AB_hydrolase_1"/>
</dbReference>
<dbReference type="Pfam" id="PF12697">
    <property type="entry name" value="Abhydrolase_6"/>
    <property type="match status" value="1"/>
</dbReference>
<feature type="domain" description="AB hydrolase-1" evidence="1">
    <location>
        <begin position="55"/>
        <end position="242"/>
    </location>
</feature>
<organism evidence="2 3">
    <name type="scientific">Lepraria finkii</name>
    <dbReference type="NCBI Taxonomy" id="1340010"/>
    <lineage>
        <taxon>Eukaryota</taxon>
        <taxon>Fungi</taxon>
        <taxon>Dikarya</taxon>
        <taxon>Ascomycota</taxon>
        <taxon>Pezizomycotina</taxon>
        <taxon>Lecanoromycetes</taxon>
        <taxon>OSLEUM clade</taxon>
        <taxon>Lecanoromycetidae</taxon>
        <taxon>Lecanorales</taxon>
        <taxon>Lecanorineae</taxon>
        <taxon>Stereocaulaceae</taxon>
        <taxon>Lepraria</taxon>
    </lineage>
</organism>